<keyword evidence="1" id="KW-1133">Transmembrane helix</keyword>
<reference evidence="2 3" key="1">
    <citation type="submission" date="2022-04" db="EMBL/GenBank/DDBJ databases">
        <title>Gracilibacillus sp. isolated from saltern.</title>
        <authorList>
            <person name="Won M."/>
            <person name="Lee C.-M."/>
            <person name="Woen H.-Y."/>
            <person name="Kwon S.-W."/>
        </authorList>
    </citation>
    <scope>NUCLEOTIDE SEQUENCE [LARGE SCALE GENOMIC DNA]</scope>
    <source>
        <strain evidence="2 3">SSWR10-1</strain>
    </source>
</reference>
<keyword evidence="3" id="KW-1185">Reference proteome</keyword>
<dbReference type="Proteomes" id="UP000831782">
    <property type="component" value="Chromosome"/>
</dbReference>
<accession>A0ABY4EV78</accession>
<feature type="transmembrane region" description="Helical" evidence="1">
    <location>
        <begin position="61"/>
        <end position="82"/>
    </location>
</feature>
<gene>
    <name evidence="2" type="ORF">MUN88_17010</name>
</gene>
<feature type="transmembrane region" description="Helical" evidence="1">
    <location>
        <begin position="21"/>
        <end position="41"/>
    </location>
</feature>
<evidence type="ECO:0000313" key="2">
    <source>
        <dbReference type="EMBL" id="UOQ47732.1"/>
    </source>
</evidence>
<feature type="transmembrane region" description="Helical" evidence="1">
    <location>
        <begin position="103"/>
        <end position="125"/>
    </location>
</feature>
<organism evidence="2 3">
    <name type="scientific">Gracilibacillus caseinilyticus</name>
    <dbReference type="NCBI Taxonomy" id="2932256"/>
    <lineage>
        <taxon>Bacteria</taxon>
        <taxon>Bacillati</taxon>
        <taxon>Bacillota</taxon>
        <taxon>Bacilli</taxon>
        <taxon>Bacillales</taxon>
        <taxon>Bacillaceae</taxon>
        <taxon>Gracilibacillus</taxon>
    </lineage>
</organism>
<keyword evidence="1" id="KW-0472">Membrane</keyword>
<dbReference type="RefSeq" id="WP_244717158.1">
    <property type="nucleotide sequence ID" value="NZ_CP095072.1"/>
</dbReference>
<proteinExistence type="predicted"/>
<name>A0ABY4EV78_9BACI</name>
<evidence type="ECO:0000313" key="3">
    <source>
        <dbReference type="Proteomes" id="UP000831782"/>
    </source>
</evidence>
<evidence type="ECO:0000256" key="1">
    <source>
        <dbReference type="SAM" id="Phobius"/>
    </source>
</evidence>
<protein>
    <submittedName>
        <fullName evidence="2">Uncharacterized protein</fullName>
    </submittedName>
</protein>
<sequence length="208" mass="23926">MKNYLNKLQSVSMITFMKQMLHALTYLVALSLITTIPFSIISSALKIDLTKEIFWFLEFKHVMAVTYIIIFIYTGFIKFDLLDVDKQFKNTKKYYNVPLVKKIAITFTFAGVISSLLLFLFLINAEQLGVVLTTMDIFSVFGLIFGVLSVFYSIYSNLLADLQKYDPNSSGNTIENIARNNMDIKLSLIRIESKTRANPRNKRKISNR</sequence>
<keyword evidence="1" id="KW-0812">Transmembrane</keyword>
<dbReference type="EMBL" id="CP095072">
    <property type="protein sequence ID" value="UOQ47732.1"/>
    <property type="molecule type" value="Genomic_DNA"/>
</dbReference>
<feature type="transmembrane region" description="Helical" evidence="1">
    <location>
        <begin position="137"/>
        <end position="155"/>
    </location>
</feature>